<feature type="transmembrane region" description="Helical" evidence="1">
    <location>
        <begin position="74"/>
        <end position="94"/>
    </location>
</feature>
<feature type="chain" id="PRO_5002482023" evidence="2">
    <location>
        <begin position="21"/>
        <end position="284"/>
    </location>
</feature>
<proteinExistence type="predicted"/>
<evidence type="ECO:0000256" key="2">
    <source>
        <dbReference type="SAM" id="SignalP"/>
    </source>
</evidence>
<evidence type="ECO:0000313" key="3">
    <source>
        <dbReference type="EMBL" id="KKA23525.1"/>
    </source>
</evidence>
<evidence type="ECO:0000256" key="1">
    <source>
        <dbReference type="SAM" id="Phobius"/>
    </source>
</evidence>
<sequence length="284" mass="31057">MPGYRLNAVLSLVLLPLANAMGHLAPGVGAAWAAVGRPLIDYPVLLLTFSVHALADSYDKWKDMPRHARPSTRLWLMWVGSLLTLLLGATYQCGFHVARRLLFFLAGELLWPTPSVPFYSPGKGLRLVKLKDVFGAGKSAFCGFCAGWMDVNPATVRACGLYPSLCSSGDVRLRSLAYSVLYNFLRETVCDARDVVEDEEEGVMTLPIALGRRGTMLLLTVVVILGDIVITGDLSVESLLRATFALAMSHVVRKQPRENGLAWACLALFLLLPVLWGQVRLVDS</sequence>
<keyword evidence="1" id="KW-0812">Transmembrane</keyword>
<dbReference type="OrthoDB" id="4183517at2759"/>
<dbReference type="EMBL" id="LASV01000099">
    <property type="protein sequence ID" value="KKA23525.1"/>
    <property type="molecule type" value="Genomic_DNA"/>
</dbReference>
<gene>
    <name evidence="3" type="ORF">T310_2452</name>
</gene>
<name>A0A0F4YZI3_RASE3</name>
<accession>A0A0F4YZI3</accession>
<dbReference type="Proteomes" id="UP000053958">
    <property type="component" value="Unassembled WGS sequence"/>
</dbReference>
<dbReference type="RefSeq" id="XP_013330137.1">
    <property type="nucleotide sequence ID" value="XM_013474683.1"/>
</dbReference>
<comment type="caution">
    <text evidence="3">The sequence shown here is derived from an EMBL/GenBank/DDBJ whole genome shotgun (WGS) entry which is preliminary data.</text>
</comment>
<keyword evidence="1" id="KW-1133">Transmembrane helix</keyword>
<feature type="transmembrane region" description="Helical" evidence="1">
    <location>
        <begin position="216"/>
        <end position="240"/>
    </location>
</feature>
<keyword evidence="4" id="KW-1185">Reference proteome</keyword>
<keyword evidence="1" id="KW-0472">Membrane</keyword>
<dbReference type="GeneID" id="25314803"/>
<feature type="signal peptide" evidence="2">
    <location>
        <begin position="1"/>
        <end position="20"/>
    </location>
</feature>
<organism evidence="3 4">
    <name type="scientific">Rasamsonia emersonii (strain ATCC 16479 / CBS 393.64 / IMI 116815)</name>
    <dbReference type="NCBI Taxonomy" id="1408163"/>
    <lineage>
        <taxon>Eukaryota</taxon>
        <taxon>Fungi</taxon>
        <taxon>Dikarya</taxon>
        <taxon>Ascomycota</taxon>
        <taxon>Pezizomycotina</taxon>
        <taxon>Eurotiomycetes</taxon>
        <taxon>Eurotiomycetidae</taxon>
        <taxon>Eurotiales</taxon>
        <taxon>Trichocomaceae</taxon>
        <taxon>Rasamsonia</taxon>
    </lineage>
</organism>
<feature type="transmembrane region" description="Helical" evidence="1">
    <location>
        <begin position="261"/>
        <end position="279"/>
    </location>
</feature>
<evidence type="ECO:0000313" key="4">
    <source>
        <dbReference type="Proteomes" id="UP000053958"/>
    </source>
</evidence>
<reference evidence="3 4" key="1">
    <citation type="submission" date="2015-04" db="EMBL/GenBank/DDBJ databases">
        <authorList>
            <person name="Heijne W.H."/>
            <person name="Fedorova N.D."/>
            <person name="Nierman W.C."/>
            <person name="Vollebregt A.W."/>
            <person name="Zhao Z."/>
            <person name="Wu L."/>
            <person name="Kumar M."/>
            <person name="Stam H."/>
            <person name="van den Berg M.A."/>
            <person name="Pel H.J."/>
        </authorList>
    </citation>
    <scope>NUCLEOTIDE SEQUENCE [LARGE SCALE GENOMIC DNA]</scope>
    <source>
        <strain evidence="3 4">CBS 393.64</strain>
    </source>
</reference>
<keyword evidence="2" id="KW-0732">Signal</keyword>
<protein>
    <submittedName>
        <fullName evidence="3">Uncharacterized protein</fullName>
    </submittedName>
</protein>
<dbReference type="AlphaFoldDB" id="A0A0F4YZI3"/>